<evidence type="ECO:0008006" key="3">
    <source>
        <dbReference type="Google" id="ProtNLM"/>
    </source>
</evidence>
<dbReference type="GO" id="GO:0003697">
    <property type="term" value="F:single-stranded DNA binding"/>
    <property type="evidence" value="ECO:0007669"/>
    <property type="project" value="InterPro"/>
</dbReference>
<dbReference type="AlphaFoldDB" id="A0A7J7IN19"/>
<dbReference type="CDD" id="cd14819">
    <property type="entry name" value="Translin"/>
    <property type="match status" value="1"/>
</dbReference>
<dbReference type="GO" id="GO:0003723">
    <property type="term" value="F:RNA binding"/>
    <property type="evidence" value="ECO:0007669"/>
    <property type="project" value="InterPro"/>
</dbReference>
<gene>
    <name evidence="1" type="ORF">F1559_004275</name>
</gene>
<name>A0A7J7IN19_9RHOD</name>
<dbReference type="InterPro" id="IPR016069">
    <property type="entry name" value="Translin_C"/>
</dbReference>
<dbReference type="Pfam" id="PF01997">
    <property type="entry name" value="Translin"/>
    <property type="match status" value="1"/>
</dbReference>
<dbReference type="OrthoDB" id="829at2759"/>
<dbReference type="GO" id="GO:0043565">
    <property type="term" value="F:sequence-specific DNA binding"/>
    <property type="evidence" value="ECO:0007669"/>
    <property type="project" value="InterPro"/>
</dbReference>
<dbReference type="InterPro" id="IPR033956">
    <property type="entry name" value="Translin"/>
</dbReference>
<dbReference type="GO" id="GO:0016070">
    <property type="term" value="P:RNA metabolic process"/>
    <property type="evidence" value="ECO:0007669"/>
    <property type="project" value="InterPro"/>
</dbReference>
<sequence length="115" mass="12965">MKANLAVALVTKEQVLAMLVEDTVPDQSGLRLDLEEYLLGLCAGIQELTRLAANRVVLGDYKTPGNIATFCNQVYAGFRLLNFRNDSLRRSYDALKYALQRLDGIQYDLRIRKLA</sequence>
<keyword evidence="2" id="KW-1185">Reference proteome</keyword>
<dbReference type="EMBL" id="VWRR01000005">
    <property type="protein sequence ID" value="KAF6003947.1"/>
    <property type="molecule type" value="Genomic_DNA"/>
</dbReference>
<dbReference type="InterPro" id="IPR036081">
    <property type="entry name" value="Translin_sf"/>
</dbReference>
<evidence type="ECO:0000313" key="2">
    <source>
        <dbReference type="Proteomes" id="UP000530660"/>
    </source>
</evidence>
<dbReference type="SUPFAM" id="SSF74784">
    <property type="entry name" value="Translin"/>
    <property type="match status" value="1"/>
</dbReference>
<proteinExistence type="predicted"/>
<organism evidence="1 2">
    <name type="scientific">Cyanidiococcus yangmingshanensis</name>
    <dbReference type="NCBI Taxonomy" id="2690220"/>
    <lineage>
        <taxon>Eukaryota</taxon>
        <taxon>Rhodophyta</taxon>
        <taxon>Bangiophyceae</taxon>
        <taxon>Cyanidiales</taxon>
        <taxon>Cyanidiaceae</taxon>
        <taxon>Cyanidiococcus</taxon>
    </lineage>
</organism>
<dbReference type="InterPro" id="IPR002848">
    <property type="entry name" value="Translin_fam"/>
</dbReference>
<accession>A0A7J7IN19</accession>
<reference evidence="1 2" key="1">
    <citation type="journal article" date="2020" name="J. Phycol.">
        <title>Comparative genome analysis reveals Cyanidiococcus gen. nov., a new extremophilic red algal genus sister to Cyanidioschyzon (Cyanidioschyzonaceae, Rhodophyta).</title>
        <authorList>
            <person name="Liu S.-L."/>
            <person name="Chiang Y.-R."/>
            <person name="Yoon H.S."/>
            <person name="Fu H.-Y."/>
        </authorList>
    </citation>
    <scope>NUCLEOTIDE SEQUENCE [LARGE SCALE GENOMIC DNA]</scope>
    <source>
        <strain evidence="1 2">THAL066</strain>
    </source>
</reference>
<evidence type="ECO:0000313" key="1">
    <source>
        <dbReference type="EMBL" id="KAF6003947.1"/>
    </source>
</evidence>
<dbReference type="Proteomes" id="UP000530660">
    <property type="component" value="Unassembled WGS sequence"/>
</dbReference>
<dbReference type="PANTHER" id="PTHR10741">
    <property type="entry name" value="TRANSLIN AND TRANSLIN ASSOCIATED PROTEIN X"/>
    <property type="match status" value="1"/>
</dbReference>
<comment type="caution">
    <text evidence="1">The sequence shown here is derived from an EMBL/GenBank/DDBJ whole genome shotgun (WGS) entry which is preliminary data.</text>
</comment>
<dbReference type="Gene3D" id="1.20.58.200">
    <property type="entry name" value="Translin, domain 2"/>
    <property type="match status" value="1"/>
</dbReference>
<protein>
    <recommendedName>
        <fullName evidence="3">Translin</fullName>
    </recommendedName>
</protein>